<protein>
    <submittedName>
        <fullName evidence="1">Uncharacterized protein</fullName>
    </submittedName>
</protein>
<gene>
    <name evidence="1" type="ORF">A6F49_04810</name>
</gene>
<dbReference type="Proteomes" id="UP000078292">
    <property type="component" value="Unassembled WGS sequence"/>
</dbReference>
<evidence type="ECO:0000313" key="2">
    <source>
        <dbReference type="Proteomes" id="UP000078292"/>
    </source>
</evidence>
<dbReference type="AlphaFoldDB" id="A0A1B7M2N8"/>
<name>A0A1B7M2N8_9MICC</name>
<dbReference type="STRING" id="1837282.A6F49_04810"/>
<sequence length="96" mass="10839">MHRIDTTADHVICNAPPDSTCRRQPLCDTATWNDHHCDDHTPPHQVVDGQRCWMIQWINATSLDECAEEDVAVTDGSTVTLTFHGADIGITWRPMR</sequence>
<keyword evidence="2" id="KW-1185">Reference proteome</keyword>
<proteinExistence type="predicted"/>
<dbReference type="EMBL" id="LXEY01000008">
    <property type="protein sequence ID" value="OAV62830.1"/>
    <property type="molecule type" value="Genomic_DNA"/>
</dbReference>
<comment type="caution">
    <text evidence="1">The sequence shown here is derived from an EMBL/GenBank/DDBJ whole genome shotgun (WGS) entry which is preliminary data.</text>
</comment>
<reference evidence="1 2" key="1">
    <citation type="submission" date="2016-04" db="EMBL/GenBank/DDBJ databases">
        <title>First whole genome shotgun sequence of the bacterium Enteractinococcus sp. strain UASWS1574.</title>
        <authorList>
            <person name="Crovadore J."/>
            <person name="Chablais R."/>
            <person name="Lefort F."/>
        </authorList>
    </citation>
    <scope>NUCLEOTIDE SEQUENCE [LARGE SCALE GENOMIC DNA]</scope>
    <source>
        <strain evidence="1 2">UASWS1574</strain>
    </source>
</reference>
<accession>A0A1B7M2N8</accession>
<dbReference type="OrthoDB" id="5150171at2"/>
<organism evidence="1 2">
    <name type="scientific">Enteractinococcus helveticum</name>
    <dbReference type="NCBI Taxonomy" id="1837282"/>
    <lineage>
        <taxon>Bacteria</taxon>
        <taxon>Bacillati</taxon>
        <taxon>Actinomycetota</taxon>
        <taxon>Actinomycetes</taxon>
        <taxon>Micrococcales</taxon>
        <taxon>Micrococcaceae</taxon>
    </lineage>
</organism>
<evidence type="ECO:0000313" key="1">
    <source>
        <dbReference type="EMBL" id="OAV62830.1"/>
    </source>
</evidence>
<dbReference type="RefSeq" id="WP_043055565.1">
    <property type="nucleotide sequence ID" value="NZ_LXEY01000008.1"/>
</dbReference>